<proteinExistence type="predicted"/>
<dbReference type="InterPro" id="IPR013955">
    <property type="entry name" value="Rep_factor-A_C"/>
</dbReference>
<dbReference type="InterPro" id="IPR012340">
    <property type="entry name" value="NA-bd_OB-fold"/>
</dbReference>
<feature type="domain" description="Replication factor A C-terminal" evidence="1">
    <location>
        <begin position="362"/>
        <end position="477"/>
    </location>
</feature>
<accession>A0ABD1X6F6</accession>
<dbReference type="Gene3D" id="2.40.50.140">
    <property type="entry name" value="Nucleic acid-binding proteins"/>
    <property type="match status" value="2"/>
</dbReference>
<name>A0ABD1X6F6_9LAMI</name>
<dbReference type="Pfam" id="PF08646">
    <property type="entry name" value="Rep_fac-A_C"/>
    <property type="match status" value="2"/>
</dbReference>
<evidence type="ECO:0000259" key="1">
    <source>
        <dbReference type="Pfam" id="PF08646"/>
    </source>
</evidence>
<dbReference type="Proteomes" id="UP001604277">
    <property type="component" value="Unassembled WGS sequence"/>
</dbReference>
<dbReference type="SUPFAM" id="SSF50249">
    <property type="entry name" value="Nucleic acid-binding proteins"/>
    <property type="match status" value="2"/>
</dbReference>
<feature type="domain" description="Replication factor A C-terminal" evidence="1">
    <location>
        <begin position="30"/>
        <end position="159"/>
    </location>
</feature>
<evidence type="ECO:0000313" key="3">
    <source>
        <dbReference type="Proteomes" id="UP001604277"/>
    </source>
</evidence>
<keyword evidence="3" id="KW-1185">Reference proteome</keyword>
<sequence length="581" mass="65933">MSVKVHPPAKHKIQEIKDISQLLSEKDQHYFWLQGTMSIQIMHQSFWYMCCSICNKSSHVDFDELYQCLYCKCEGARGKPRAKAYVQVHDSTGCIDATMIGETAEAFLQCTSDTLMQLTTQENQSVAQSIRTSIDDEHILYVRATERNVDGIHVKYDVVFLIDPVTELDTTMRPETSSDVIPGFRGNSFSRCRKGKQIVKPIKRALFSLKDSDSSQDEEHERLTDNIIPSQLGENTEHSVVGDFSEEDDIPVQQQFETTVLTAWDEFVVNQCTAISAILTTSPVILATNHELIFSLRPTFCLFACPNIRVDDSIEIFETITSSKSYLTSRSKSIAHPPAEMIVPIEDVPRLLTEKDQLFVWMRANLRIINNYQPFWCMCCNVCNKISNVGFGKVYQCIYCKYNRAKGTPRAMVHVQLQDYTGYINATMIGDTAELFLQCSGEKLMEIQKTANEDLLNHIRTSTTEEHILYVKAMNNSRRCTSLKYDVIFMLNPMLDTSTCSNPTDKPSSSVTLQISDTDCASINRKSDEQIDLTVLSLENSNTSQQAEKQPRHKISKNIGFHEAKDFILLPTIAEDNTAHF</sequence>
<dbReference type="EMBL" id="JBFOLJ010000001">
    <property type="protein sequence ID" value="KAL2556523.1"/>
    <property type="molecule type" value="Genomic_DNA"/>
</dbReference>
<gene>
    <name evidence="2" type="ORF">Fot_01262</name>
</gene>
<organism evidence="2 3">
    <name type="scientific">Forsythia ovata</name>
    <dbReference type="NCBI Taxonomy" id="205694"/>
    <lineage>
        <taxon>Eukaryota</taxon>
        <taxon>Viridiplantae</taxon>
        <taxon>Streptophyta</taxon>
        <taxon>Embryophyta</taxon>
        <taxon>Tracheophyta</taxon>
        <taxon>Spermatophyta</taxon>
        <taxon>Magnoliopsida</taxon>
        <taxon>eudicotyledons</taxon>
        <taxon>Gunneridae</taxon>
        <taxon>Pentapetalae</taxon>
        <taxon>asterids</taxon>
        <taxon>lamiids</taxon>
        <taxon>Lamiales</taxon>
        <taxon>Oleaceae</taxon>
        <taxon>Forsythieae</taxon>
        <taxon>Forsythia</taxon>
    </lineage>
</organism>
<comment type="caution">
    <text evidence="2">The sequence shown here is derived from an EMBL/GenBank/DDBJ whole genome shotgun (WGS) entry which is preliminary data.</text>
</comment>
<dbReference type="AlphaFoldDB" id="A0ABD1X6F6"/>
<reference evidence="3" key="1">
    <citation type="submission" date="2024-07" db="EMBL/GenBank/DDBJ databases">
        <title>Two chromosome-level genome assemblies of Korean endemic species Abeliophyllum distichum and Forsythia ovata (Oleaceae).</title>
        <authorList>
            <person name="Jang H."/>
        </authorList>
    </citation>
    <scope>NUCLEOTIDE SEQUENCE [LARGE SCALE GENOMIC DNA]</scope>
</reference>
<protein>
    <submittedName>
        <fullName evidence="2">Replication protein A 70 kDa DNA-binding subunit D-like</fullName>
    </submittedName>
</protein>
<evidence type="ECO:0000313" key="2">
    <source>
        <dbReference type="EMBL" id="KAL2556523.1"/>
    </source>
</evidence>